<evidence type="ECO:0000259" key="1">
    <source>
        <dbReference type="Pfam" id="PF00717"/>
    </source>
</evidence>
<dbReference type="AlphaFoldDB" id="A0A2M6WK49"/>
<evidence type="ECO:0000313" key="3">
    <source>
        <dbReference type="Proteomes" id="UP000229112"/>
    </source>
</evidence>
<gene>
    <name evidence="2" type="ORF">COU06_01575</name>
</gene>
<sequence>MKSSGKPKEKKSHLIPQATLASQILWAIGFYKRYTVKGDSMTPLLSHNSQVLGRRQKRYKPDDIVVAKSVDGLVIKRLTKNFTLVGENICSSSYKVKEEDITAKIFFEL</sequence>
<comment type="caution">
    <text evidence="2">The sequence shown here is derived from an EMBL/GenBank/DDBJ whole genome shotgun (WGS) entry which is preliminary data.</text>
</comment>
<feature type="domain" description="Peptidase S24/S26A/S26B/S26C" evidence="1">
    <location>
        <begin position="9"/>
        <end position="88"/>
    </location>
</feature>
<dbReference type="InterPro" id="IPR039418">
    <property type="entry name" value="LexA-like"/>
</dbReference>
<organism evidence="2 3">
    <name type="scientific">Candidatus Harrisonbacteria bacterium CG10_big_fil_rev_8_21_14_0_10_38_8</name>
    <dbReference type="NCBI Taxonomy" id="1974582"/>
    <lineage>
        <taxon>Bacteria</taxon>
        <taxon>Candidatus Harrisoniibacteriota</taxon>
    </lineage>
</organism>
<dbReference type="CDD" id="cd06529">
    <property type="entry name" value="S24_LexA-like"/>
    <property type="match status" value="1"/>
</dbReference>
<reference evidence="3" key="1">
    <citation type="submission" date="2017-09" db="EMBL/GenBank/DDBJ databases">
        <title>Depth-based differentiation of microbial function through sediment-hosted aquifers and enrichment of novel symbionts in the deep terrestrial subsurface.</title>
        <authorList>
            <person name="Probst A.J."/>
            <person name="Ladd B."/>
            <person name="Jarett J.K."/>
            <person name="Geller-Mcgrath D.E."/>
            <person name="Sieber C.M.K."/>
            <person name="Emerson J.B."/>
            <person name="Anantharaman K."/>
            <person name="Thomas B.C."/>
            <person name="Malmstrom R."/>
            <person name="Stieglmeier M."/>
            <person name="Klingl A."/>
            <person name="Woyke T."/>
            <person name="Ryan C.M."/>
            <person name="Banfield J.F."/>
        </authorList>
    </citation>
    <scope>NUCLEOTIDE SEQUENCE [LARGE SCALE GENOMIC DNA]</scope>
</reference>
<proteinExistence type="predicted"/>
<evidence type="ECO:0000313" key="2">
    <source>
        <dbReference type="EMBL" id="PIT93156.1"/>
    </source>
</evidence>
<dbReference type="InterPro" id="IPR036286">
    <property type="entry name" value="LexA/Signal_pep-like_sf"/>
</dbReference>
<dbReference type="EMBL" id="PFAY01000011">
    <property type="protein sequence ID" value="PIT93156.1"/>
    <property type="molecule type" value="Genomic_DNA"/>
</dbReference>
<dbReference type="SUPFAM" id="SSF51306">
    <property type="entry name" value="LexA/Signal peptidase"/>
    <property type="match status" value="1"/>
</dbReference>
<dbReference type="Pfam" id="PF00717">
    <property type="entry name" value="Peptidase_S24"/>
    <property type="match status" value="1"/>
</dbReference>
<dbReference type="Gene3D" id="2.10.109.10">
    <property type="entry name" value="Umud Fragment, subunit A"/>
    <property type="match status" value="1"/>
</dbReference>
<dbReference type="InterPro" id="IPR015927">
    <property type="entry name" value="Peptidase_S24_S26A/B/C"/>
</dbReference>
<accession>A0A2M6WK49</accession>
<name>A0A2M6WK49_9BACT</name>
<dbReference type="Proteomes" id="UP000229112">
    <property type="component" value="Unassembled WGS sequence"/>
</dbReference>
<protein>
    <recommendedName>
        <fullName evidence="1">Peptidase S24/S26A/S26B/S26C domain-containing protein</fullName>
    </recommendedName>
</protein>